<evidence type="ECO:0000256" key="1">
    <source>
        <dbReference type="ARBA" id="ARBA00004117"/>
    </source>
</evidence>
<dbReference type="AlphaFoldDB" id="W2V263"/>
<dbReference type="InterPro" id="IPR006299">
    <property type="entry name" value="FlgC"/>
</dbReference>
<accession>W2V263</accession>
<evidence type="ECO:0000256" key="2">
    <source>
        <dbReference type="RuleBase" id="RU362062"/>
    </source>
</evidence>
<evidence type="ECO:0000259" key="3">
    <source>
        <dbReference type="Pfam" id="PF00460"/>
    </source>
</evidence>
<evidence type="ECO:0000313" key="5">
    <source>
        <dbReference type="Proteomes" id="UP000018951"/>
    </source>
</evidence>
<dbReference type="NCBIfam" id="TIGR01395">
    <property type="entry name" value="FlgC"/>
    <property type="match status" value="1"/>
</dbReference>
<dbReference type="Proteomes" id="UP000018951">
    <property type="component" value="Unassembled WGS sequence"/>
</dbReference>
<sequence length="130" mass="14629">MHTASSGMQAQSQRLKIIAENIAGKDSVATDPSYDPYLKKKIFFKSVYDKNLKANVVKVFREDRDYKNIPVRYEPNHPAANAEGYVKYPNVDIIIETADRLEADSSYIANLQVANASKSLLKSTLTMIEK</sequence>
<protein>
    <recommendedName>
        <fullName evidence="2">Flagellar basal-body rod protein FlgC</fullName>
    </recommendedName>
</protein>
<keyword evidence="4" id="KW-0282">Flagellum</keyword>
<comment type="subcellular location">
    <subcellularLocation>
        <location evidence="1 2">Bacterial flagellum basal body</location>
    </subcellularLocation>
</comment>
<gene>
    <name evidence="4" type="primary">flgC</name>
    <name evidence="4" type="ORF">P857_899</name>
</gene>
<organism evidence="4 5">
    <name type="scientific">Candidatus Xenolissoclinum pacificiensis L6</name>
    <dbReference type="NCBI Taxonomy" id="1401685"/>
    <lineage>
        <taxon>Bacteria</taxon>
        <taxon>Pseudomonadati</taxon>
        <taxon>Pseudomonadota</taxon>
        <taxon>Alphaproteobacteria</taxon>
        <taxon>Rickettsiales</taxon>
        <taxon>Anaplasmataceae</taxon>
        <taxon>Candidatus Xenolissoclinum</taxon>
    </lineage>
</organism>
<evidence type="ECO:0000313" key="4">
    <source>
        <dbReference type="EMBL" id="ETO91727.1"/>
    </source>
</evidence>
<dbReference type="GO" id="GO:0071973">
    <property type="term" value="P:bacterial-type flagellum-dependent cell motility"/>
    <property type="evidence" value="ECO:0007669"/>
    <property type="project" value="UniProtKB-UniRule"/>
</dbReference>
<comment type="subunit">
    <text evidence="2">The basal body constitutes a major portion of the flagellar organelle and consists of four rings (L,P,S, and M) mounted on a central rod. The rod consists of about 26 subunits of FlgG in the distal portion, and FlgB, FlgC and FlgF are thought to build up the proximal portion of the rod with about 6 subunits each.</text>
</comment>
<keyword evidence="4" id="KW-0969">Cilium</keyword>
<proteinExistence type="predicted"/>
<keyword evidence="5" id="KW-1185">Reference proteome</keyword>
<dbReference type="EMBL" id="AXCJ01000001">
    <property type="protein sequence ID" value="ETO91727.1"/>
    <property type="molecule type" value="Genomic_DNA"/>
</dbReference>
<comment type="caution">
    <text evidence="4">The sequence shown here is derived from an EMBL/GenBank/DDBJ whole genome shotgun (WGS) entry which is preliminary data.</text>
</comment>
<dbReference type="STRING" id="1401685.P857_899"/>
<keyword evidence="4" id="KW-0966">Cell projection</keyword>
<reference evidence="4 5" key="1">
    <citation type="journal article" date="2013" name="PLoS ONE">
        <title>Bacterial endosymbiosis in a chordate host: long-term co-evolution and conservation of secondary metabolism.</title>
        <authorList>
            <person name="Kwan J.C."/>
            <person name="Schmidt E.W."/>
        </authorList>
    </citation>
    <scope>NUCLEOTIDE SEQUENCE [LARGE SCALE GENOMIC DNA]</scope>
    <source>
        <strain evidence="5">L6</strain>
    </source>
</reference>
<keyword evidence="2" id="KW-0975">Bacterial flagellum</keyword>
<dbReference type="PATRIC" id="fig|1401685.3.peg.132"/>
<feature type="domain" description="Flagellar basal body rod protein N-terminal" evidence="3">
    <location>
        <begin position="1"/>
        <end position="23"/>
    </location>
</feature>
<dbReference type="GO" id="GO:0030694">
    <property type="term" value="C:bacterial-type flagellum basal body, rod"/>
    <property type="evidence" value="ECO:0007669"/>
    <property type="project" value="UniProtKB-UniRule"/>
</dbReference>
<dbReference type="Pfam" id="PF00460">
    <property type="entry name" value="Flg_bb_rod"/>
    <property type="match status" value="1"/>
</dbReference>
<name>W2V263_9RICK</name>
<dbReference type="InterPro" id="IPR001444">
    <property type="entry name" value="Flag_bb_rod_N"/>
</dbReference>